<organism evidence="1 2">
    <name type="scientific">Limnofasciculus baicalensis BBK-W-15</name>
    <dbReference type="NCBI Taxonomy" id="2699891"/>
    <lineage>
        <taxon>Bacteria</taxon>
        <taxon>Bacillati</taxon>
        <taxon>Cyanobacteriota</taxon>
        <taxon>Cyanophyceae</taxon>
        <taxon>Coleofasciculales</taxon>
        <taxon>Coleofasciculaceae</taxon>
        <taxon>Limnofasciculus</taxon>
        <taxon>Limnofasciculus baicalensis</taxon>
    </lineage>
</organism>
<dbReference type="Proteomes" id="UP001204953">
    <property type="component" value="Unassembled WGS sequence"/>
</dbReference>
<dbReference type="PANTHER" id="PTHR47152">
    <property type="entry name" value="SLR2084 PROTEIN-RELATED"/>
    <property type="match status" value="1"/>
</dbReference>
<dbReference type="GO" id="GO:0004519">
    <property type="term" value="F:endonuclease activity"/>
    <property type="evidence" value="ECO:0007669"/>
    <property type="project" value="UniProtKB-KW"/>
</dbReference>
<evidence type="ECO:0000313" key="2">
    <source>
        <dbReference type="Proteomes" id="UP001204953"/>
    </source>
</evidence>
<reference evidence="1" key="1">
    <citation type="submission" date="2022-06" db="EMBL/GenBank/DDBJ databases">
        <title>New cyanobacteria of genus Symplocastrum in benthos of Lake Baikal.</title>
        <authorList>
            <person name="Sorokovikova E."/>
            <person name="Tikhonova I."/>
            <person name="Krasnopeev A."/>
            <person name="Evseev P."/>
            <person name="Gladkikh A."/>
            <person name="Belykh O."/>
        </authorList>
    </citation>
    <scope>NUCLEOTIDE SEQUENCE</scope>
    <source>
        <strain evidence="1">BBK-W-15</strain>
    </source>
</reference>
<comment type="caution">
    <text evidence="1">The sequence shown here is derived from an EMBL/GenBank/DDBJ whole genome shotgun (WGS) entry which is preliminary data.</text>
</comment>
<keyword evidence="1" id="KW-0540">Nuclease</keyword>
<dbReference type="AlphaFoldDB" id="A0AAE3GYD2"/>
<proteinExistence type="predicted"/>
<dbReference type="EMBL" id="JAMZMM010000473">
    <property type="protein sequence ID" value="MCP2732081.1"/>
    <property type="molecule type" value="Genomic_DNA"/>
</dbReference>
<keyword evidence="1" id="KW-0255">Endonuclease</keyword>
<evidence type="ECO:0000313" key="1">
    <source>
        <dbReference type="EMBL" id="MCP2732081.1"/>
    </source>
</evidence>
<gene>
    <name evidence="1" type="ORF">NJ959_26995</name>
</gene>
<protein>
    <submittedName>
        <fullName evidence="1">Uma2 family endonuclease</fullName>
    </submittedName>
</protein>
<keyword evidence="1" id="KW-0378">Hydrolase</keyword>
<accession>A0AAE3GYD2</accession>
<keyword evidence="2" id="KW-1185">Reference proteome</keyword>
<sequence>MTETLSKPKDRRLVHSGITWQKFKSIQSGFADSPGIRLFYYEGEVEILAVSQDREFFSRTISALLFIYCMEKIIQFAPTGNFTQEKEGVASAQADESYFIGRKRIPRSIVLPDLDIALLSRCFLMTDTVEAGLEFRWAIDRAE</sequence>
<name>A0AAE3GYD2_9CYAN</name>
<dbReference type="RefSeq" id="WP_254014809.1">
    <property type="nucleotide sequence ID" value="NZ_JAMZMM010000473.1"/>
</dbReference>